<dbReference type="RefSeq" id="WP_208350815.1">
    <property type="nucleotide sequence ID" value="NZ_JAALHA020000002.1"/>
</dbReference>
<name>A0AAP5I8H6_9CYAN</name>
<gene>
    <name evidence="1" type="ORF">G7B40_007520</name>
</gene>
<organism evidence="1 2">
    <name type="scientific">Aetokthonos hydrillicola Thurmond2011</name>
    <dbReference type="NCBI Taxonomy" id="2712845"/>
    <lineage>
        <taxon>Bacteria</taxon>
        <taxon>Bacillati</taxon>
        <taxon>Cyanobacteriota</taxon>
        <taxon>Cyanophyceae</taxon>
        <taxon>Nostocales</taxon>
        <taxon>Hapalosiphonaceae</taxon>
        <taxon>Aetokthonos</taxon>
    </lineage>
</organism>
<comment type="caution">
    <text evidence="1">The sequence shown here is derived from an EMBL/GenBank/DDBJ whole genome shotgun (WGS) entry which is preliminary data.</text>
</comment>
<sequence>MKRQILGSGPKSETQSLFSVTQKASSSLTKSQIQKFLRQKRSPSYMEALHQLDAGGHIFETDAFNKLIEIINSELPDISNLLLGIVAKCYLGHPFEVHTLQIMGSIVHHYKVGEPLPAALEKARSMALHSSYEYIEVYSEYIVAVSKNGSTSLINVGEDING</sequence>
<proteinExistence type="predicted"/>
<accession>A0AAP5I8H6</accession>
<reference evidence="2" key="1">
    <citation type="journal article" date="2021" name="Science">
        <title>Hunting the eagle killer: A cyanobacterial neurotoxin causes vacuolar myelinopathy.</title>
        <authorList>
            <person name="Breinlinger S."/>
            <person name="Phillips T.J."/>
            <person name="Haram B.N."/>
            <person name="Mares J."/>
            <person name="Martinez Yerena J.A."/>
            <person name="Hrouzek P."/>
            <person name="Sobotka R."/>
            <person name="Henderson W.M."/>
            <person name="Schmieder P."/>
            <person name="Williams S.M."/>
            <person name="Lauderdale J.D."/>
            <person name="Wilde H.D."/>
            <person name="Gerrin W."/>
            <person name="Kust A."/>
            <person name="Washington J.W."/>
            <person name="Wagner C."/>
            <person name="Geier B."/>
            <person name="Liebeke M."/>
            <person name="Enke H."/>
            <person name="Niedermeyer T.H.J."/>
            <person name="Wilde S.B."/>
        </authorList>
    </citation>
    <scope>NUCLEOTIDE SEQUENCE [LARGE SCALE GENOMIC DNA]</scope>
    <source>
        <strain evidence="2">Thurmond2011</strain>
    </source>
</reference>
<keyword evidence="2" id="KW-1185">Reference proteome</keyword>
<protein>
    <submittedName>
        <fullName evidence="1">Uncharacterized protein</fullName>
    </submittedName>
</protein>
<evidence type="ECO:0000313" key="2">
    <source>
        <dbReference type="Proteomes" id="UP000667802"/>
    </source>
</evidence>
<evidence type="ECO:0000313" key="1">
    <source>
        <dbReference type="EMBL" id="MDR9894420.1"/>
    </source>
</evidence>
<dbReference type="AlphaFoldDB" id="A0AAP5I8H6"/>
<dbReference type="Proteomes" id="UP000667802">
    <property type="component" value="Unassembled WGS sequence"/>
</dbReference>
<dbReference type="EMBL" id="JAALHA020000002">
    <property type="protein sequence ID" value="MDR9894420.1"/>
    <property type="molecule type" value="Genomic_DNA"/>
</dbReference>